<feature type="region of interest" description="Disordered" evidence="1">
    <location>
        <begin position="87"/>
        <end position="132"/>
    </location>
</feature>
<dbReference type="Proteomes" id="UP000077266">
    <property type="component" value="Unassembled WGS sequence"/>
</dbReference>
<proteinExistence type="predicted"/>
<evidence type="ECO:0000313" key="2">
    <source>
        <dbReference type="EMBL" id="KZW02230.1"/>
    </source>
</evidence>
<gene>
    <name evidence="2" type="ORF">EXIGLDRAFT_483244</name>
</gene>
<reference evidence="2 3" key="1">
    <citation type="journal article" date="2016" name="Mol. Biol. Evol.">
        <title>Comparative Genomics of Early-Diverging Mushroom-Forming Fungi Provides Insights into the Origins of Lignocellulose Decay Capabilities.</title>
        <authorList>
            <person name="Nagy L.G."/>
            <person name="Riley R."/>
            <person name="Tritt A."/>
            <person name="Adam C."/>
            <person name="Daum C."/>
            <person name="Floudas D."/>
            <person name="Sun H."/>
            <person name="Yadav J.S."/>
            <person name="Pangilinan J."/>
            <person name="Larsson K.H."/>
            <person name="Matsuura K."/>
            <person name="Barry K."/>
            <person name="Labutti K."/>
            <person name="Kuo R."/>
            <person name="Ohm R.A."/>
            <person name="Bhattacharya S.S."/>
            <person name="Shirouzu T."/>
            <person name="Yoshinaga Y."/>
            <person name="Martin F.M."/>
            <person name="Grigoriev I.V."/>
            <person name="Hibbett D.S."/>
        </authorList>
    </citation>
    <scope>NUCLEOTIDE SEQUENCE [LARGE SCALE GENOMIC DNA]</scope>
    <source>
        <strain evidence="2 3">HHB12029</strain>
    </source>
</reference>
<evidence type="ECO:0000313" key="3">
    <source>
        <dbReference type="Proteomes" id="UP000077266"/>
    </source>
</evidence>
<feature type="compositionally biased region" description="Low complexity" evidence="1">
    <location>
        <begin position="210"/>
        <end position="228"/>
    </location>
</feature>
<dbReference type="OrthoDB" id="10670372at2759"/>
<organism evidence="2 3">
    <name type="scientific">Exidia glandulosa HHB12029</name>
    <dbReference type="NCBI Taxonomy" id="1314781"/>
    <lineage>
        <taxon>Eukaryota</taxon>
        <taxon>Fungi</taxon>
        <taxon>Dikarya</taxon>
        <taxon>Basidiomycota</taxon>
        <taxon>Agaricomycotina</taxon>
        <taxon>Agaricomycetes</taxon>
        <taxon>Auriculariales</taxon>
        <taxon>Exidiaceae</taxon>
        <taxon>Exidia</taxon>
    </lineage>
</organism>
<feature type="compositionally biased region" description="Polar residues" evidence="1">
    <location>
        <begin position="25"/>
        <end position="36"/>
    </location>
</feature>
<dbReference type="EMBL" id="KV425889">
    <property type="protein sequence ID" value="KZW02230.1"/>
    <property type="molecule type" value="Genomic_DNA"/>
</dbReference>
<protein>
    <submittedName>
        <fullName evidence="2">Uncharacterized protein</fullName>
    </submittedName>
</protein>
<accession>A0A166BLI5</accession>
<feature type="compositionally biased region" description="Acidic residues" evidence="1">
    <location>
        <begin position="229"/>
        <end position="243"/>
    </location>
</feature>
<keyword evidence="3" id="KW-1185">Reference proteome</keyword>
<dbReference type="AlphaFoldDB" id="A0A166BLI5"/>
<sequence length="282" mass="29945">MSCPRSPLAPSPPSTRLLIGHKRTSAASVSRTNSLRTTKRPRTTALAVALPAPDQERLAKLHAAAFDALREAVASNDDGLVQRMREWERRHSSHAPRRPSSSSSTPAHKRRRRAAYVPRTAHVEDDDEEDEDELIIHTSPGAGLASAASTPLAVAAAVSSCFWPHAPSAPLAAPIPSAVAVGFTRPRDPPPSSSSSSDSDDDASEMVWESSSSPYMTPATSSSSAASDLDLDDDLNDNEDEEMVGGATEKAIRALRLALASGWGGVDDYEVDAILALQHAQQ</sequence>
<dbReference type="InParanoid" id="A0A166BLI5"/>
<name>A0A166BLI5_EXIGL</name>
<feature type="region of interest" description="Disordered" evidence="1">
    <location>
        <begin position="1"/>
        <end position="44"/>
    </location>
</feature>
<feature type="region of interest" description="Disordered" evidence="1">
    <location>
        <begin position="182"/>
        <end position="244"/>
    </location>
</feature>
<evidence type="ECO:0000256" key="1">
    <source>
        <dbReference type="SAM" id="MobiDB-lite"/>
    </source>
</evidence>